<organism evidence="1 2">
    <name type="scientific">Racocetra persica</name>
    <dbReference type="NCBI Taxonomy" id="160502"/>
    <lineage>
        <taxon>Eukaryota</taxon>
        <taxon>Fungi</taxon>
        <taxon>Fungi incertae sedis</taxon>
        <taxon>Mucoromycota</taxon>
        <taxon>Glomeromycotina</taxon>
        <taxon>Glomeromycetes</taxon>
        <taxon>Diversisporales</taxon>
        <taxon>Gigasporaceae</taxon>
        <taxon>Racocetra</taxon>
    </lineage>
</organism>
<reference evidence="1" key="1">
    <citation type="submission" date="2021-06" db="EMBL/GenBank/DDBJ databases">
        <authorList>
            <person name="Kallberg Y."/>
            <person name="Tangrot J."/>
            <person name="Rosling A."/>
        </authorList>
    </citation>
    <scope>NUCLEOTIDE SEQUENCE</scope>
    <source>
        <strain evidence="1">MA461A</strain>
    </source>
</reference>
<accession>A0ACA9MU81</accession>
<gene>
    <name evidence="1" type="ORF">RPERSI_LOCUS6445</name>
</gene>
<comment type="caution">
    <text evidence="1">The sequence shown here is derived from an EMBL/GenBank/DDBJ whole genome shotgun (WGS) entry which is preliminary data.</text>
</comment>
<name>A0ACA9MU81_9GLOM</name>
<sequence>AEKNLSSSDKKADKQKNLTQALFNYGVEEAEASVASTSGTSETSKTSNLPEPKIIEWSQKDQLKTSKLPEPIELISDNYAIGNTESEEFDSEPETSDSSKPQIQASSSSQTIEIDLILAEIDAMLAEIQK</sequence>
<feature type="non-terminal residue" evidence="1">
    <location>
        <position position="1"/>
    </location>
</feature>
<dbReference type="Proteomes" id="UP000789920">
    <property type="component" value="Unassembled WGS sequence"/>
</dbReference>
<dbReference type="EMBL" id="CAJVQC010010272">
    <property type="protein sequence ID" value="CAG8614543.1"/>
    <property type="molecule type" value="Genomic_DNA"/>
</dbReference>
<keyword evidence="2" id="KW-1185">Reference proteome</keyword>
<evidence type="ECO:0000313" key="2">
    <source>
        <dbReference type="Proteomes" id="UP000789920"/>
    </source>
</evidence>
<evidence type="ECO:0000313" key="1">
    <source>
        <dbReference type="EMBL" id="CAG8614543.1"/>
    </source>
</evidence>
<protein>
    <submittedName>
        <fullName evidence="1">28766_t:CDS:1</fullName>
    </submittedName>
</protein>
<proteinExistence type="predicted"/>